<dbReference type="PRINTS" id="PR00036">
    <property type="entry name" value="HTHLACI"/>
</dbReference>
<keyword evidence="1" id="KW-0805">Transcription regulation</keyword>
<evidence type="ECO:0000313" key="6">
    <source>
        <dbReference type="EMBL" id="SQC87191.1"/>
    </source>
</evidence>
<dbReference type="PANTHER" id="PTHR30146:SF98">
    <property type="entry name" value="HTH-TYPE TRANSCRIPTIONAL REGULATOR GALR"/>
    <property type="match status" value="1"/>
</dbReference>
<dbReference type="CDD" id="cd01392">
    <property type="entry name" value="HTH_LacI"/>
    <property type="match status" value="1"/>
</dbReference>
<dbReference type="Proteomes" id="UP000250675">
    <property type="component" value="Unassembled WGS sequence"/>
</dbReference>
<organism evidence="6 7">
    <name type="scientific">Klebsiella pneumoniae</name>
    <dbReference type="NCBI Taxonomy" id="573"/>
    <lineage>
        <taxon>Bacteria</taxon>
        <taxon>Pseudomonadati</taxon>
        <taxon>Pseudomonadota</taxon>
        <taxon>Gammaproteobacteria</taxon>
        <taxon>Enterobacterales</taxon>
        <taxon>Enterobacteriaceae</taxon>
        <taxon>Klebsiella/Raoultella group</taxon>
        <taxon>Klebsiella</taxon>
        <taxon>Klebsiella pneumoniae complex</taxon>
    </lineage>
</organism>
<dbReference type="SUPFAM" id="SSF47413">
    <property type="entry name" value="lambda repressor-like DNA-binding domains"/>
    <property type="match status" value="1"/>
</dbReference>
<dbReference type="EMBL" id="UASO01000009">
    <property type="protein sequence ID" value="SQC87191.1"/>
    <property type="molecule type" value="Genomic_DNA"/>
</dbReference>
<dbReference type="PANTHER" id="PTHR30146">
    <property type="entry name" value="LACI-RELATED TRANSCRIPTIONAL REPRESSOR"/>
    <property type="match status" value="1"/>
</dbReference>
<keyword evidence="3" id="KW-0804">Transcription</keyword>
<name>A0A2X3ITP9_KLEPN</name>
<evidence type="ECO:0000256" key="1">
    <source>
        <dbReference type="ARBA" id="ARBA00023015"/>
    </source>
</evidence>
<protein>
    <submittedName>
        <fullName evidence="6">LacI family transcriptional repressor</fullName>
    </submittedName>
</protein>
<evidence type="ECO:0000259" key="5">
    <source>
        <dbReference type="PROSITE" id="PS50932"/>
    </source>
</evidence>
<accession>A0A2X3ITP9</accession>
<reference evidence="6 7" key="1">
    <citation type="submission" date="2018-06" db="EMBL/GenBank/DDBJ databases">
        <authorList>
            <consortium name="Pathogen Informatics"/>
            <person name="Doyle S."/>
        </authorList>
    </citation>
    <scope>NUCLEOTIDE SEQUENCE [LARGE SCALE GENOMIC DNA]</scope>
    <source>
        <strain evidence="6 7">NCTC9645</strain>
    </source>
</reference>
<dbReference type="InterPro" id="IPR000843">
    <property type="entry name" value="HTH_LacI"/>
</dbReference>
<feature type="domain" description="HTH lacI-type" evidence="5">
    <location>
        <begin position="2"/>
        <end position="53"/>
    </location>
</feature>
<dbReference type="GO" id="GO:0003700">
    <property type="term" value="F:DNA-binding transcription factor activity"/>
    <property type="evidence" value="ECO:0007669"/>
    <property type="project" value="TreeGrafter"/>
</dbReference>
<feature type="region of interest" description="Disordered" evidence="4">
    <location>
        <begin position="24"/>
        <end position="53"/>
    </location>
</feature>
<sequence length="53" mass="5568">MATIKDVARLAGVSVATVSRVINNSPKASEASRQSVGAAMETLNYHPTRTPGR</sequence>
<keyword evidence="2" id="KW-0238">DNA-binding</keyword>
<dbReference type="PROSITE" id="PS00356">
    <property type="entry name" value="HTH_LACI_1"/>
    <property type="match status" value="1"/>
</dbReference>
<dbReference type="AlphaFoldDB" id="A0A2X3ITP9"/>
<evidence type="ECO:0000256" key="2">
    <source>
        <dbReference type="ARBA" id="ARBA00023125"/>
    </source>
</evidence>
<dbReference type="InterPro" id="IPR010982">
    <property type="entry name" value="Lambda_DNA-bd_dom_sf"/>
</dbReference>
<dbReference type="Gene3D" id="1.10.260.40">
    <property type="entry name" value="lambda repressor-like DNA-binding domains"/>
    <property type="match status" value="1"/>
</dbReference>
<dbReference type="GO" id="GO:0000976">
    <property type="term" value="F:transcription cis-regulatory region binding"/>
    <property type="evidence" value="ECO:0007669"/>
    <property type="project" value="TreeGrafter"/>
</dbReference>
<dbReference type="Pfam" id="PF00356">
    <property type="entry name" value="LacI"/>
    <property type="match status" value="1"/>
</dbReference>
<evidence type="ECO:0000256" key="3">
    <source>
        <dbReference type="ARBA" id="ARBA00023163"/>
    </source>
</evidence>
<evidence type="ECO:0000313" key="7">
    <source>
        <dbReference type="Proteomes" id="UP000250675"/>
    </source>
</evidence>
<gene>
    <name evidence="6" type="primary">galR_1</name>
    <name evidence="6" type="ORF">NCTC9645_05305</name>
</gene>
<dbReference type="PROSITE" id="PS50932">
    <property type="entry name" value="HTH_LACI_2"/>
    <property type="match status" value="1"/>
</dbReference>
<dbReference type="SMART" id="SM00354">
    <property type="entry name" value="HTH_LACI"/>
    <property type="match status" value="1"/>
</dbReference>
<proteinExistence type="predicted"/>
<feature type="compositionally biased region" description="Polar residues" evidence="4">
    <location>
        <begin position="24"/>
        <end position="35"/>
    </location>
</feature>
<evidence type="ECO:0000256" key="4">
    <source>
        <dbReference type="SAM" id="MobiDB-lite"/>
    </source>
</evidence>